<accession>A0A8J6J530</accession>
<protein>
    <submittedName>
        <fullName evidence="5">Phosphate butyryltransferase</fullName>
    </submittedName>
</protein>
<dbReference type="GO" id="GO:0016746">
    <property type="term" value="F:acyltransferase activity"/>
    <property type="evidence" value="ECO:0007669"/>
    <property type="project" value="UniProtKB-KW"/>
</dbReference>
<dbReference type="SUPFAM" id="SSF53659">
    <property type="entry name" value="Isocitrate/Isopropylmalate dehydrogenase-like"/>
    <property type="match status" value="1"/>
</dbReference>
<keyword evidence="2" id="KW-0808">Transferase</keyword>
<dbReference type="AlphaFoldDB" id="A0A8J6J530"/>
<sequence length="305" mass="32204">MVISGFQELKRRLGNISPVPAVVAAANDRHTLQAVLDASRDGILHPILVGERSALTALAHELDFPLPPEQIVDGDGPEDCAAKAVALIRQGRGRMLVKGMLPTRTLLRAVVDQETGIRTGSLMSHVAVLDVPGYPKLLFDTDGGMNVAPTLAEKRHILNNVLQLCRFLGYDCPKVGVLCAVETVSPNMPETRDAATLKAEAQAGRFGSCLVEGPISLDLALDHQAAIEKDFHSPVAGEADILLCPSITVGNVLGKALYGPAGGQMAGVVMGASVPVVVNSRGATAQEKYWSLLLCAALADRKEVQ</sequence>
<evidence type="ECO:0000259" key="4">
    <source>
        <dbReference type="Pfam" id="PF01515"/>
    </source>
</evidence>
<dbReference type="InterPro" id="IPR012147">
    <property type="entry name" value="P_Ac_Bu_trans"/>
</dbReference>
<dbReference type="PIRSF" id="PIRSF000428">
    <property type="entry name" value="P_Ac_trans"/>
    <property type="match status" value="1"/>
</dbReference>
<feature type="domain" description="Phosphate acetyl/butaryl transferase" evidence="4">
    <location>
        <begin position="79"/>
        <end position="293"/>
    </location>
</feature>
<evidence type="ECO:0000256" key="2">
    <source>
        <dbReference type="ARBA" id="ARBA00022679"/>
    </source>
</evidence>
<reference evidence="5" key="1">
    <citation type="submission" date="2020-08" db="EMBL/GenBank/DDBJ databases">
        <title>Genome public.</title>
        <authorList>
            <person name="Liu C."/>
            <person name="Sun Q."/>
        </authorList>
    </citation>
    <scope>NUCLEOTIDE SEQUENCE</scope>
    <source>
        <strain evidence="5">BX5</strain>
    </source>
</reference>
<proteinExistence type="inferred from homology"/>
<comment type="similarity">
    <text evidence="1">Belongs to the phosphate acetyltransferase and butyryltransferase family.</text>
</comment>
<gene>
    <name evidence="5" type="ORF">H8S55_10465</name>
</gene>
<dbReference type="InterPro" id="IPR002505">
    <property type="entry name" value="PTA_PTB"/>
</dbReference>
<evidence type="ECO:0000256" key="3">
    <source>
        <dbReference type="ARBA" id="ARBA00023315"/>
    </source>
</evidence>
<organism evidence="5 6">
    <name type="scientific">Flintibacter faecis</name>
    <dbReference type="NCBI Taxonomy" id="2763047"/>
    <lineage>
        <taxon>Bacteria</taxon>
        <taxon>Bacillati</taxon>
        <taxon>Bacillota</taxon>
        <taxon>Clostridia</taxon>
        <taxon>Eubacteriales</taxon>
        <taxon>Flintibacter</taxon>
    </lineage>
</organism>
<dbReference type="InterPro" id="IPR050500">
    <property type="entry name" value="Phos_Acetyltrans/Butyryltrans"/>
</dbReference>
<dbReference type="Proteomes" id="UP000602260">
    <property type="component" value="Unassembled WGS sequence"/>
</dbReference>
<dbReference type="RefSeq" id="WP_186878924.1">
    <property type="nucleotide sequence ID" value="NZ_JACOPN010000007.1"/>
</dbReference>
<comment type="caution">
    <text evidence="5">The sequence shown here is derived from an EMBL/GenBank/DDBJ whole genome shotgun (WGS) entry which is preliminary data.</text>
</comment>
<evidence type="ECO:0000313" key="5">
    <source>
        <dbReference type="EMBL" id="MBC5717741.1"/>
    </source>
</evidence>
<dbReference type="Pfam" id="PF01515">
    <property type="entry name" value="PTA_PTB"/>
    <property type="match status" value="1"/>
</dbReference>
<dbReference type="EMBL" id="JACOPN010000007">
    <property type="protein sequence ID" value="MBC5717741.1"/>
    <property type="molecule type" value="Genomic_DNA"/>
</dbReference>
<name>A0A8J6J530_9FIRM</name>
<keyword evidence="6" id="KW-1185">Reference proteome</keyword>
<evidence type="ECO:0000313" key="6">
    <source>
        <dbReference type="Proteomes" id="UP000602260"/>
    </source>
</evidence>
<evidence type="ECO:0000256" key="1">
    <source>
        <dbReference type="ARBA" id="ARBA00005656"/>
    </source>
</evidence>
<dbReference type="PANTHER" id="PTHR43356:SF2">
    <property type="entry name" value="PHOSPHATE ACETYLTRANSFERASE"/>
    <property type="match status" value="1"/>
</dbReference>
<dbReference type="Gene3D" id="3.40.718.10">
    <property type="entry name" value="Isopropylmalate Dehydrogenase"/>
    <property type="match status" value="1"/>
</dbReference>
<keyword evidence="3" id="KW-0012">Acyltransferase</keyword>
<dbReference type="PANTHER" id="PTHR43356">
    <property type="entry name" value="PHOSPHATE ACETYLTRANSFERASE"/>
    <property type="match status" value="1"/>
</dbReference>